<evidence type="ECO:0000256" key="6">
    <source>
        <dbReference type="SAM" id="SignalP"/>
    </source>
</evidence>
<dbReference type="Gene3D" id="3.40.462.20">
    <property type="match status" value="1"/>
</dbReference>
<evidence type="ECO:0000256" key="4">
    <source>
        <dbReference type="ARBA" id="ARBA00023002"/>
    </source>
</evidence>
<dbReference type="InterPro" id="IPR036318">
    <property type="entry name" value="FAD-bd_PCMH-like_sf"/>
</dbReference>
<protein>
    <recommendedName>
        <fullName evidence="7">FAD-binding PCMH-type domain-containing protein</fullName>
    </recommendedName>
</protein>
<accession>A0A2S6BT68</accession>
<keyword evidence="2" id="KW-0285">Flavoprotein</keyword>
<feature type="region of interest" description="Disordered" evidence="5">
    <location>
        <begin position="367"/>
        <end position="400"/>
    </location>
</feature>
<evidence type="ECO:0000313" key="8">
    <source>
        <dbReference type="EMBL" id="PPJ50659.1"/>
    </source>
</evidence>
<feature type="domain" description="FAD-binding PCMH-type" evidence="7">
    <location>
        <begin position="69"/>
        <end position="283"/>
    </location>
</feature>
<comment type="caution">
    <text evidence="8">The sequence shown here is derived from an EMBL/GenBank/DDBJ whole genome shotgun (WGS) entry which is preliminary data.</text>
</comment>
<dbReference type="STRING" id="357750.A0A2S6BT68"/>
<feature type="compositionally biased region" description="Low complexity" evidence="5">
    <location>
        <begin position="377"/>
        <end position="400"/>
    </location>
</feature>
<dbReference type="AlphaFoldDB" id="A0A2S6BT68"/>
<dbReference type="OrthoDB" id="2151789at2759"/>
<evidence type="ECO:0000256" key="1">
    <source>
        <dbReference type="ARBA" id="ARBA00005466"/>
    </source>
</evidence>
<feature type="signal peptide" evidence="6">
    <location>
        <begin position="1"/>
        <end position="22"/>
    </location>
</feature>
<keyword evidence="9" id="KW-1185">Reference proteome</keyword>
<dbReference type="GO" id="GO:0071949">
    <property type="term" value="F:FAD binding"/>
    <property type="evidence" value="ECO:0007669"/>
    <property type="project" value="InterPro"/>
</dbReference>
<dbReference type="GO" id="GO:0016491">
    <property type="term" value="F:oxidoreductase activity"/>
    <property type="evidence" value="ECO:0007669"/>
    <property type="project" value="UniProtKB-KW"/>
</dbReference>
<keyword evidence="6" id="KW-0732">Signal</keyword>
<keyword evidence="3" id="KW-0274">FAD</keyword>
<evidence type="ECO:0000259" key="7">
    <source>
        <dbReference type="PROSITE" id="PS51387"/>
    </source>
</evidence>
<gene>
    <name evidence="8" type="ORF">CBER1_05269</name>
</gene>
<proteinExistence type="inferred from homology"/>
<comment type="similarity">
    <text evidence="1">Belongs to the oxygen-dependent FAD-linked oxidoreductase family.</text>
</comment>
<evidence type="ECO:0000256" key="5">
    <source>
        <dbReference type="SAM" id="MobiDB-lite"/>
    </source>
</evidence>
<dbReference type="SUPFAM" id="SSF56176">
    <property type="entry name" value="FAD-binding/transporter-associated domain-like"/>
    <property type="match status" value="2"/>
</dbReference>
<dbReference type="EMBL" id="PNEN01001779">
    <property type="protein sequence ID" value="PPJ50659.1"/>
    <property type="molecule type" value="Genomic_DNA"/>
</dbReference>
<reference evidence="9" key="1">
    <citation type="journal article" date="2017" name="bioRxiv">
        <title>Conservation of a gene cluster reveals novel cercosporin biosynthetic mechanisms and extends production to the genus Colletotrichum.</title>
        <authorList>
            <person name="de Jonge R."/>
            <person name="Ebert M.K."/>
            <person name="Huitt-Roehl C.R."/>
            <person name="Pal P."/>
            <person name="Suttle J.C."/>
            <person name="Spanner R.E."/>
            <person name="Neubauer J.D."/>
            <person name="Jurick W.M.II."/>
            <person name="Stott K.A."/>
            <person name="Secor G.A."/>
            <person name="Thomma B.P.H.J."/>
            <person name="Van de Peer Y."/>
            <person name="Townsend C.A."/>
            <person name="Bolton M.D."/>
        </authorList>
    </citation>
    <scope>NUCLEOTIDE SEQUENCE [LARGE SCALE GENOMIC DNA]</scope>
    <source>
        <strain evidence="9">CBS538.71</strain>
    </source>
</reference>
<feature type="compositionally biased region" description="Polar residues" evidence="5">
    <location>
        <begin position="367"/>
        <end position="376"/>
    </location>
</feature>
<dbReference type="InterPro" id="IPR016166">
    <property type="entry name" value="FAD-bd_PCMH"/>
</dbReference>
<evidence type="ECO:0000256" key="2">
    <source>
        <dbReference type="ARBA" id="ARBA00022630"/>
    </source>
</evidence>
<dbReference type="Gene3D" id="3.30.465.10">
    <property type="match status" value="2"/>
</dbReference>
<keyword evidence="4" id="KW-0560">Oxidoreductase</keyword>
<evidence type="ECO:0000313" key="9">
    <source>
        <dbReference type="Proteomes" id="UP000237631"/>
    </source>
</evidence>
<dbReference type="PROSITE" id="PS51387">
    <property type="entry name" value="FAD_PCMH"/>
    <property type="match status" value="1"/>
</dbReference>
<sequence>MKNLPRSRPLDFLLLLTSAATALETSFLGPNPCCEALYKSPHVPSSHLHYPGETSFKELQTAPQYLNNHHFTPPCFYTPNAPDEVAQAIKILLATNKTRSRGCEFSIRNGNDHDSGVYSSQSNIDVMMGLRKLNSVTYHSSNATLSVGPGATWREVCTYLSELPRSTTQHRNDNEENDQTALALSSPKWTSAPLSLLLSPPSNTLDSSISDFFLSCAPAISSPQRNLSCDAVANFEVVLGDGGWLINANAKEHSDLFKALQSGAGAGAHLGLVTRFDLHVSNIEEGGIWGGVVKYSESTAEEQFKALVEFIEYMGKPKGTEGASAVVMEKYSSSNGPGNLEFWNAYTNIAHTRPKEETTLKPFLSIPHNTSSTTKHQLNPSSLLLSSTPSSQQPQPKTHHLTSFTTLLPPSSPLLLKTHHNLLTAITHLEETALGSWTVSATYQPFLTTTSTSDSESESETETESKQTGKILYSAFFEYQNLDGKPVQDGLFQRHAGSLRKGIEEEVEKVVGKGKDVKVGSSSSPINVDLETLREIAAKYDPEGVFKYMVPSPGFFGLAGGRTVHNEL</sequence>
<feature type="chain" id="PRO_5015589915" description="FAD-binding PCMH-type domain-containing protein" evidence="6">
    <location>
        <begin position="23"/>
        <end position="568"/>
    </location>
</feature>
<dbReference type="InterPro" id="IPR016169">
    <property type="entry name" value="FAD-bd_PCMH_sub2"/>
</dbReference>
<dbReference type="PANTHER" id="PTHR42973:SF22">
    <property type="entry name" value="FAD-BINDING PCMH-TYPE DOMAIN-CONTAINING PROTEIN-RELATED"/>
    <property type="match status" value="1"/>
</dbReference>
<dbReference type="Proteomes" id="UP000237631">
    <property type="component" value="Unassembled WGS sequence"/>
</dbReference>
<evidence type="ECO:0000256" key="3">
    <source>
        <dbReference type="ARBA" id="ARBA00022827"/>
    </source>
</evidence>
<dbReference type="InterPro" id="IPR050416">
    <property type="entry name" value="FAD-linked_Oxidoreductase"/>
</dbReference>
<organism evidence="8 9">
    <name type="scientific">Cercospora berteroae</name>
    <dbReference type="NCBI Taxonomy" id="357750"/>
    <lineage>
        <taxon>Eukaryota</taxon>
        <taxon>Fungi</taxon>
        <taxon>Dikarya</taxon>
        <taxon>Ascomycota</taxon>
        <taxon>Pezizomycotina</taxon>
        <taxon>Dothideomycetes</taxon>
        <taxon>Dothideomycetidae</taxon>
        <taxon>Mycosphaerellales</taxon>
        <taxon>Mycosphaerellaceae</taxon>
        <taxon>Cercospora</taxon>
    </lineage>
</organism>
<dbReference type="PANTHER" id="PTHR42973">
    <property type="entry name" value="BINDING OXIDOREDUCTASE, PUTATIVE (AFU_ORTHOLOGUE AFUA_1G17690)-RELATED"/>
    <property type="match status" value="1"/>
</dbReference>
<name>A0A2S6BT68_9PEZI</name>